<evidence type="ECO:0000256" key="1">
    <source>
        <dbReference type="SAM" id="MobiDB-lite"/>
    </source>
</evidence>
<dbReference type="AlphaFoldDB" id="A0A9P6UFQ2"/>
<dbReference type="InterPro" id="IPR032675">
    <property type="entry name" value="LRR_dom_sf"/>
</dbReference>
<feature type="compositionally biased region" description="Polar residues" evidence="1">
    <location>
        <begin position="581"/>
        <end position="591"/>
    </location>
</feature>
<dbReference type="GO" id="GO:0019005">
    <property type="term" value="C:SCF ubiquitin ligase complex"/>
    <property type="evidence" value="ECO:0007669"/>
    <property type="project" value="TreeGrafter"/>
</dbReference>
<feature type="domain" description="F-box" evidence="2">
    <location>
        <begin position="42"/>
        <end position="80"/>
    </location>
</feature>
<comment type="caution">
    <text evidence="3">The sequence shown here is derived from an EMBL/GenBank/DDBJ whole genome shotgun (WGS) entry which is preliminary data.</text>
</comment>
<dbReference type="SUPFAM" id="SSF52047">
    <property type="entry name" value="RNI-like"/>
    <property type="match status" value="1"/>
</dbReference>
<organism evidence="3 4">
    <name type="scientific">Linnemannia gamsii</name>
    <dbReference type="NCBI Taxonomy" id="64522"/>
    <lineage>
        <taxon>Eukaryota</taxon>
        <taxon>Fungi</taxon>
        <taxon>Fungi incertae sedis</taxon>
        <taxon>Mucoromycota</taxon>
        <taxon>Mortierellomycotina</taxon>
        <taxon>Mortierellomycetes</taxon>
        <taxon>Mortierellales</taxon>
        <taxon>Mortierellaceae</taxon>
        <taxon>Linnemannia</taxon>
    </lineage>
</organism>
<sequence>MSTGPSPLTAFMDTSATTAPEAAGSTSTTCPSLLTPPPFRIPEILTYILSTLSKPQLAACSTVSRAWKDAAIPLLWAHVDNPPRSPDFDTSLAKNGHYVVYLDLYFVNTRAFVPPAHVYLSKILSLTPNVRHLYLTSSYPGQGAGPAVLADASNKVSTVLSVIKDTVASQLIGLRLDIGDLSEQDARRFFPTLKAIHELELIGCRQHVVDAVVDSGLRHLVKVVCLVGAGTASGVYTTGDSVFGDETMEELGRSFPGLQDLGIFNNYRITLTGLTGFAYHCKTLTRFQLQCCPYVGSDGISALIKASTGLTHLSLGHSSAHDSVLMDLASSPERASRLLSLSVSFSPLITTAGIRAIVDSCFNLEELDFELCPQVTLDIFSEPAWVCLGLKMLNMSNIHGGSASSGDGRRARSGLHPMLTLAYAYIDSSLKDMYQQLSRLSKLRELDMCGLPFHLDLLSKGRDAVEGLKCLRVLRLSEQMFPLELQDVVWLATRLPSLRWLELGDESIRNQFRTMLMEVNMNIQIFIVGKRNHFRRALQRRHQHPESPIPDPPSSTFTGNWMYDDGEEEDEQGQDLGGDFSNESGPTSPGGITNDEAQGIDEQEHGDQQVHIDYQFSPPYAPDTDSDAVEDNGDDNEEGDPDVSGANLMYSFGGVTHPTDCRGYLDNGDDQSEDESGYGVEEPMEPEDEEPYEPDDEEPYEPDDEGPYEPDDEEPYEPDDEEPYEPDDEEPYEPDDEEAYEPDNEELCKSEGMEDDETPSWPSEMNWSGKAQAEQNGEEEEDFDEHAYHAAQAEAAFIVQKAKEEFYEERSIEAYEMQDDHPVAQDKYECEHLQNLDDHLVELAEQEFDLEQDRP</sequence>
<dbReference type="InterPro" id="IPR001810">
    <property type="entry name" value="F-box_dom"/>
</dbReference>
<dbReference type="EMBL" id="JAAAIN010002872">
    <property type="protein sequence ID" value="KAG0289368.1"/>
    <property type="molecule type" value="Genomic_DNA"/>
</dbReference>
<dbReference type="Pfam" id="PF12937">
    <property type="entry name" value="F-box-like"/>
    <property type="match status" value="1"/>
</dbReference>
<reference evidence="3" key="1">
    <citation type="journal article" date="2020" name="Fungal Divers.">
        <title>Resolving the Mortierellaceae phylogeny through synthesis of multi-gene phylogenetics and phylogenomics.</title>
        <authorList>
            <person name="Vandepol N."/>
            <person name="Liber J."/>
            <person name="Desiro A."/>
            <person name="Na H."/>
            <person name="Kennedy M."/>
            <person name="Barry K."/>
            <person name="Grigoriev I.V."/>
            <person name="Miller A.N."/>
            <person name="O'Donnell K."/>
            <person name="Stajich J.E."/>
            <person name="Bonito G."/>
        </authorList>
    </citation>
    <scope>NUCLEOTIDE SEQUENCE</scope>
    <source>
        <strain evidence="3">NVP60</strain>
    </source>
</reference>
<feature type="compositionally biased region" description="Acidic residues" evidence="1">
    <location>
        <begin position="564"/>
        <end position="573"/>
    </location>
</feature>
<gene>
    <name evidence="3" type="ORF">BGZ97_006480</name>
</gene>
<dbReference type="Proteomes" id="UP000823405">
    <property type="component" value="Unassembled WGS sequence"/>
</dbReference>
<dbReference type="CDD" id="cd09917">
    <property type="entry name" value="F-box_SF"/>
    <property type="match status" value="1"/>
</dbReference>
<feature type="region of interest" description="Disordered" evidence="1">
    <location>
        <begin position="538"/>
        <end position="597"/>
    </location>
</feature>
<dbReference type="InterPro" id="IPR036047">
    <property type="entry name" value="F-box-like_dom_sf"/>
</dbReference>
<dbReference type="Gene3D" id="1.20.1280.50">
    <property type="match status" value="1"/>
</dbReference>
<feature type="compositionally biased region" description="Acidic residues" evidence="1">
    <location>
        <begin position="624"/>
        <end position="641"/>
    </location>
</feature>
<keyword evidence="4" id="KW-1185">Reference proteome</keyword>
<dbReference type="SUPFAM" id="SSF81383">
    <property type="entry name" value="F-box domain"/>
    <property type="match status" value="1"/>
</dbReference>
<evidence type="ECO:0000259" key="2">
    <source>
        <dbReference type="Pfam" id="PF12937"/>
    </source>
</evidence>
<dbReference type="Gene3D" id="3.80.10.10">
    <property type="entry name" value="Ribonuclease Inhibitor"/>
    <property type="match status" value="1"/>
</dbReference>
<protein>
    <recommendedName>
        <fullName evidence="2">F-box domain-containing protein</fullName>
    </recommendedName>
</protein>
<name>A0A9P6UFQ2_9FUNG</name>
<proteinExistence type="predicted"/>
<dbReference type="OrthoDB" id="2447803at2759"/>
<dbReference type="GO" id="GO:0031146">
    <property type="term" value="P:SCF-dependent proteasomal ubiquitin-dependent protein catabolic process"/>
    <property type="evidence" value="ECO:0007669"/>
    <property type="project" value="TreeGrafter"/>
</dbReference>
<feature type="non-terminal residue" evidence="3">
    <location>
        <position position="855"/>
    </location>
</feature>
<evidence type="ECO:0000313" key="4">
    <source>
        <dbReference type="Proteomes" id="UP000823405"/>
    </source>
</evidence>
<feature type="region of interest" description="Disordered" evidence="1">
    <location>
        <begin position="614"/>
        <end position="784"/>
    </location>
</feature>
<dbReference type="PANTHER" id="PTHR13318">
    <property type="entry name" value="PARTNER OF PAIRED, ISOFORM B-RELATED"/>
    <property type="match status" value="1"/>
</dbReference>
<accession>A0A9P6UFQ2</accession>
<feature type="compositionally biased region" description="Acidic residues" evidence="1">
    <location>
        <begin position="667"/>
        <end position="745"/>
    </location>
</feature>
<evidence type="ECO:0000313" key="3">
    <source>
        <dbReference type="EMBL" id="KAG0289368.1"/>
    </source>
</evidence>